<gene>
    <name evidence="3" type="ORF">KU39_819</name>
</gene>
<comment type="similarity">
    <text evidence="1">Belongs to the short-chain dehydrogenases/reductases (SDR) family.</text>
</comment>
<dbReference type="CDD" id="cd05233">
    <property type="entry name" value="SDR_c"/>
    <property type="match status" value="1"/>
</dbReference>
<protein>
    <submittedName>
        <fullName evidence="3">Oxidoreductase</fullName>
    </submittedName>
</protein>
<dbReference type="InterPro" id="IPR036291">
    <property type="entry name" value="NAD(P)-bd_dom_sf"/>
</dbReference>
<keyword evidence="2" id="KW-0560">Oxidoreductase</keyword>
<dbReference type="InterPro" id="IPR020904">
    <property type="entry name" value="Sc_DH/Rdtase_CS"/>
</dbReference>
<dbReference type="PANTHER" id="PTHR24321">
    <property type="entry name" value="DEHYDROGENASES, SHORT CHAIN"/>
    <property type="match status" value="1"/>
</dbReference>
<dbReference type="Gene3D" id="3.40.50.720">
    <property type="entry name" value="NAD(P)-binding Rossmann-like Domain"/>
    <property type="match status" value="1"/>
</dbReference>
<evidence type="ECO:0000313" key="3">
    <source>
        <dbReference type="EMBL" id="ALB22002.1"/>
    </source>
</evidence>
<dbReference type="PRINTS" id="PR00080">
    <property type="entry name" value="SDRFAMILY"/>
</dbReference>
<evidence type="ECO:0000256" key="1">
    <source>
        <dbReference type="ARBA" id="ARBA00006484"/>
    </source>
</evidence>
<dbReference type="PRINTS" id="PR00081">
    <property type="entry name" value="GDHRDH"/>
</dbReference>
<accession>A0A1L6TH41</accession>
<dbReference type="Proteomes" id="UP000029558">
    <property type="component" value="Chromosome"/>
</dbReference>
<sequence>MQDHVVVVTGGSMGIGLAVVKKFLQKKAIVYNLDLQAGESGRYLSCDVSDSQQVSRAIHEVIRQEGRVDILVSNAGVHFSATIENSAEADYQRVMDINVKGTFFSVQAVIAQMRQQKSGNIVLLSSEQAFVGKPNSSLYGMSKAAIASLARTTALDYAKFNVRVNAVCAGTIETPLYHQAIDNYCHRTGANLTQVHQEEAALQPLGRIGRPEEVAELVYFLASEKAAYITGSLQVIDGGYTTR</sequence>
<dbReference type="GO" id="GO:0016491">
    <property type="term" value="F:oxidoreductase activity"/>
    <property type="evidence" value="ECO:0007669"/>
    <property type="project" value="UniProtKB-KW"/>
</dbReference>
<dbReference type="EMBL" id="CP012508">
    <property type="protein sequence ID" value="ALB22002.1"/>
    <property type="molecule type" value="Genomic_DNA"/>
</dbReference>
<dbReference type="InterPro" id="IPR002347">
    <property type="entry name" value="SDR_fam"/>
</dbReference>
<reference evidence="3 4" key="1">
    <citation type="journal article" date="2014" name="Genome Announc.">
        <title>Comparative Genome Analysis of Two Isolates of the Fish Pathogen Piscirickettsia salmonis from Different Hosts Reveals Major Differences in Virulence-Associated Secretion Systems.</title>
        <authorList>
            <person name="Bohle H."/>
            <person name="Henriquez P."/>
            <person name="Grothusen H."/>
            <person name="Navas E."/>
            <person name="Sandoval A."/>
            <person name="Bustamante F."/>
            <person name="Bustos P."/>
            <person name="Mancilla M."/>
        </authorList>
    </citation>
    <scope>NUCLEOTIDE SEQUENCE [LARGE SCALE GENOMIC DNA]</scope>
    <source>
        <strain evidence="4">B1-32597</strain>
    </source>
</reference>
<dbReference type="FunFam" id="3.40.50.720:FF:000084">
    <property type="entry name" value="Short-chain dehydrogenase reductase"/>
    <property type="match status" value="1"/>
</dbReference>
<evidence type="ECO:0000313" key="4">
    <source>
        <dbReference type="Proteomes" id="UP000029558"/>
    </source>
</evidence>
<dbReference type="Pfam" id="PF13561">
    <property type="entry name" value="adh_short_C2"/>
    <property type="match status" value="1"/>
</dbReference>
<dbReference type="SUPFAM" id="SSF51735">
    <property type="entry name" value="NAD(P)-binding Rossmann-fold domains"/>
    <property type="match status" value="1"/>
</dbReference>
<proteinExistence type="inferred from homology"/>
<dbReference type="PROSITE" id="PS00061">
    <property type="entry name" value="ADH_SHORT"/>
    <property type="match status" value="1"/>
</dbReference>
<name>A0A1L6TH41_PISSA</name>
<dbReference type="AlphaFoldDB" id="A0A1L6TH41"/>
<dbReference type="RefSeq" id="WP_036771766.1">
    <property type="nucleotide sequence ID" value="NZ_CP012508.1"/>
</dbReference>
<dbReference type="PANTHER" id="PTHR24321:SF8">
    <property type="entry name" value="ESTRADIOL 17-BETA-DEHYDROGENASE 8-RELATED"/>
    <property type="match status" value="1"/>
</dbReference>
<evidence type="ECO:0000256" key="2">
    <source>
        <dbReference type="ARBA" id="ARBA00023002"/>
    </source>
</evidence>
<organism evidence="3 4">
    <name type="scientific">Piscirickettsia salmonis</name>
    <dbReference type="NCBI Taxonomy" id="1238"/>
    <lineage>
        <taxon>Bacteria</taxon>
        <taxon>Pseudomonadati</taxon>
        <taxon>Pseudomonadota</taxon>
        <taxon>Gammaproteobacteria</taxon>
        <taxon>Thiotrichales</taxon>
        <taxon>Piscirickettsiaceae</taxon>
        <taxon>Piscirickettsia</taxon>
    </lineage>
</organism>